<sequence>MRLDAFRRCLMPLMSLVLVMAAPPARAYEAPTGWTMRVVDDGLLQQPADLPPGKVMQLWAAPPLEVGRDQGLDAFARIREPLRGLGGSGRPACRAPELLTAGVVVQSCVVTVAG</sequence>
<organism evidence="2 3">
    <name type="scientific">Roseateles chitinivorans</name>
    <dbReference type="NCBI Taxonomy" id="2917965"/>
    <lineage>
        <taxon>Bacteria</taxon>
        <taxon>Pseudomonadati</taxon>
        <taxon>Pseudomonadota</taxon>
        <taxon>Betaproteobacteria</taxon>
        <taxon>Burkholderiales</taxon>
        <taxon>Sphaerotilaceae</taxon>
        <taxon>Roseateles</taxon>
    </lineage>
</organism>
<reference evidence="2 3" key="1">
    <citation type="submission" date="2017-11" db="EMBL/GenBank/DDBJ databases">
        <title>Draft genome sequence of Mitsuaria sp. HWN-4.</title>
        <authorList>
            <person name="Gundlapally S.R."/>
        </authorList>
    </citation>
    <scope>NUCLEOTIDE SEQUENCE [LARGE SCALE GENOMIC DNA]</scope>
    <source>
        <strain evidence="2 3">HWN-4</strain>
    </source>
</reference>
<dbReference type="Proteomes" id="UP000231501">
    <property type="component" value="Unassembled WGS sequence"/>
</dbReference>
<dbReference type="AlphaFoldDB" id="A0A2G9CBL9"/>
<keyword evidence="3" id="KW-1185">Reference proteome</keyword>
<keyword evidence="1" id="KW-0732">Signal</keyword>
<feature type="non-terminal residue" evidence="2">
    <location>
        <position position="114"/>
    </location>
</feature>
<dbReference type="RefSeq" id="WP_143742277.1">
    <property type="nucleotide sequence ID" value="NZ_PEOG01000016.1"/>
</dbReference>
<feature type="chain" id="PRO_5013594014" evidence="1">
    <location>
        <begin position="28"/>
        <end position="114"/>
    </location>
</feature>
<evidence type="ECO:0000313" key="3">
    <source>
        <dbReference type="Proteomes" id="UP000231501"/>
    </source>
</evidence>
<proteinExistence type="predicted"/>
<dbReference type="EMBL" id="PEOG01000016">
    <property type="protein sequence ID" value="PIM53765.1"/>
    <property type="molecule type" value="Genomic_DNA"/>
</dbReference>
<comment type="caution">
    <text evidence="2">The sequence shown here is derived from an EMBL/GenBank/DDBJ whole genome shotgun (WGS) entry which is preliminary data.</text>
</comment>
<accession>A0A2G9CBL9</accession>
<feature type="signal peptide" evidence="1">
    <location>
        <begin position="1"/>
        <end position="27"/>
    </location>
</feature>
<evidence type="ECO:0000313" key="2">
    <source>
        <dbReference type="EMBL" id="PIM53765.1"/>
    </source>
</evidence>
<gene>
    <name evidence="2" type="ORF">CS062_07385</name>
</gene>
<dbReference type="OrthoDB" id="9987922at2"/>
<name>A0A2G9CBL9_9BURK</name>
<protein>
    <submittedName>
        <fullName evidence="2">Uncharacterized protein</fullName>
    </submittedName>
</protein>
<evidence type="ECO:0000256" key="1">
    <source>
        <dbReference type="SAM" id="SignalP"/>
    </source>
</evidence>